<feature type="domain" description="Peptidase M1 membrane alanine aminopeptidase" evidence="1">
    <location>
        <begin position="59"/>
        <end position="127"/>
    </location>
</feature>
<dbReference type="Proteomes" id="UP000016943">
    <property type="component" value="Chromosome"/>
</dbReference>
<dbReference type="GO" id="GO:0008237">
    <property type="term" value="F:metallopeptidase activity"/>
    <property type="evidence" value="ECO:0007669"/>
    <property type="project" value="InterPro"/>
</dbReference>
<dbReference type="AlphaFoldDB" id="U3GY12"/>
<dbReference type="Pfam" id="PF01433">
    <property type="entry name" value="Peptidase_M1"/>
    <property type="match status" value="1"/>
</dbReference>
<dbReference type="EMBL" id="CP006365">
    <property type="protein sequence ID" value="AGU14342.1"/>
    <property type="molecule type" value="Genomic_DNA"/>
</dbReference>
<gene>
    <name evidence="2" type="ORF">CARG_00720</name>
</gene>
<keyword evidence="3" id="KW-1185">Reference proteome</keyword>
<dbReference type="SUPFAM" id="SSF55486">
    <property type="entry name" value="Metalloproteases ('zincins'), catalytic domain"/>
    <property type="match status" value="1"/>
</dbReference>
<dbReference type="GO" id="GO:0008270">
    <property type="term" value="F:zinc ion binding"/>
    <property type="evidence" value="ECO:0007669"/>
    <property type="project" value="InterPro"/>
</dbReference>
<proteinExistence type="predicted"/>
<name>U3GY12_9CORY</name>
<accession>U3GY12</accession>
<dbReference type="InterPro" id="IPR027268">
    <property type="entry name" value="Peptidase_M4/M1_CTD_sf"/>
</dbReference>
<reference evidence="2 3" key="1">
    <citation type="journal article" date="2013" name="Genome Announc.">
        <title>Whole-Genome Sequence of the Clinical Strain Corynebacterium argentoratense DSM 44202, Isolated from a Human Throat Specimen.</title>
        <authorList>
            <person name="Bomholt C."/>
            <person name="Glaub A."/>
            <person name="Gravermann K."/>
            <person name="Albersmeier A."/>
            <person name="Brinkrolf K."/>
            <person name="Ruckert C."/>
            <person name="Tauch A."/>
        </authorList>
    </citation>
    <scope>NUCLEOTIDE SEQUENCE [LARGE SCALE GENOMIC DNA]</scope>
    <source>
        <strain evidence="2">DSM 44202</strain>
    </source>
</reference>
<dbReference type="HOGENOM" id="CLU_1871928_0_0_11"/>
<evidence type="ECO:0000313" key="3">
    <source>
        <dbReference type="Proteomes" id="UP000016943"/>
    </source>
</evidence>
<dbReference type="OrthoDB" id="100605at2"/>
<sequence length="136" mass="15887">MSRKTPIPGTTDRYTWIDFNLGFHVRHYDLELDYRVVNNRLAGTATLTIDNYRPLKTLTRDMFDDRVYKWGAIAVHVLRRHMGDEAFFAALRAYVADGRHGVVEPIDLRNHLSAQSDALIDELLKQWIYSRELPQL</sequence>
<evidence type="ECO:0000313" key="2">
    <source>
        <dbReference type="EMBL" id="AGU14342.1"/>
    </source>
</evidence>
<dbReference type="eggNOG" id="COG0308">
    <property type="taxonomic scope" value="Bacteria"/>
</dbReference>
<dbReference type="InterPro" id="IPR014782">
    <property type="entry name" value="Peptidase_M1_dom"/>
</dbReference>
<dbReference type="STRING" id="1348662.CARG_00720"/>
<organism evidence="2 3">
    <name type="scientific">Corynebacterium argentoratense DSM 44202</name>
    <dbReference type="NCBI Taxonomy" id="1348662"/>
    <lineage>
        <taxon>Bacteria</taxon>
        <taxon>Bacillati</taxon>
        <taxon>Actinomycetota</taxon>
        <taxon>Actinomycetes</taxon>
        <taxon>Mycobacteriales</taxon>
        <taxon>Corynebacteriaceae</taxon>
        <taxon>Corynebacterium</taxon>
    </lineage>
</organism>
<evidence type="ECO:0000259" key="1">
    <source>
        <dbReference type="Pfam" id="PF01433"/>
    </source>
</evidence>
<dbReference type="KEGG" id="caz:CARG_00720"/>
<dbReference type="Gene3D" id="1.10.390.10">
    <property type="entry name" value="Neutral Protease Domain 2"/>
    <property type="match status" value="1"/>
</dbReference>
<dbReference type="PATRIC" id="fig|1348662.3.peg.140"/>
<protein>
    <recommendedName>
        <fullName evidence="1">Peptidase M1 membrane alanine aminopeptidase domain-containing protein</fullName>
    </recommendedName>
</protein>